<feature type="region of interest" description="Disordered" evidence="3">
    <location>
        <begin position="595"/>
        <end position="618"/>
    </location>
</feature>
<dbReference type="PROSITE" id="PS51635">
    <property type="entry name" value="PNPLA"/>
    <property type="match status" value="1"/>
</dbReference>
<keyword evidence="2" id="KW-0442">Lipid degradation</keyword>
<organism evidence="6 7">
    <name type="scientific">Propioniciclava sinopodophylli</name>
    <dbReference type="NCBI Taxonomy" id="1837344"/>
    <lineage>
        <taxon>Bacteria</taxon>
        <taxon>Bacillati</taxon>
        <taxon>Actinomycetota</taxon>
        <taxon>Actinomycetes</taxon>
        <taxon>Propionibacteriales</taxon>
        <taxon>Propionibacteriaceae</taxon>
        <taxon>Propioniciclava</taxon>
    </lineage>
</organism>
<comment type="caution">
    <text evidence="6">The sequence shown here is derived from an EMBL/GenBank/DDBJ whole genome shotgun (WGS) entry which is preliminary data.</text>
</comment>
<evidence type="ECO:0000256" key="1">
    <source>
        <dbReference type="ARBA" id="ARBA00023098"/>
    </source>
</evidence>
<feature type="short sequence motif" description="DGA/G" evidence="2">
    <location>
        <begin position="401"/>
        <end position="403"/>
    </location>
</feature>
<reference evidence="6 7" key="1">
    <citation type="submission" date="2019-01" db="EMBL/GenBank/DDBJ databases">
        <title>Lactibacter flavus gen. nov., sp. nov., a novel bacterium of the family Propionibacteriaceae isolated from raw milk and dairy products.</title>
        <authorList>
            <person name="Huptas C."/>
            <person name="Wenning M."/>
            <person name="Breitenwieser F."/>
            <person name="Doll E."/>
            <person name="Von Neubeck M."/>
            <person name="Busse H.-J."/>
            <person name="Scherer S."/>
        </authorList>
    </citation>
    <scope>NUCLEOTIDE SEQUENCE [LARGE SCALE GENOMIC DNA]</scope>
    <source>
        <strain evidence="6 7">KCTC 33808</strain>
    </source>
</reference>
<protein>
    <recommendedName>
        <fullName evidence="5">PNPLA domain-containing protein</fullName>
    </recommendedName>
</protein>
<dbReference type="Gene3D" id="3.40.1090.10">
    <property type="entry name" value="Cytosolic phospholipase A2 catalytic domain"/>
    <property type="match status" value="1"/>
</dbReference>
<evidence type="ECO:0000256" key="3">
    <source>
        <dbReference type="SAM" id="MobiDB-lite"/>
    </source>
</evidence>
<keyword evidence="1 2" id="KW-0443">Lipid metabolism</keyword>
<feature type="transmembrane region" description="Helical" evidence="4">
    <location>
        <begin position="34"/>
        <end position="53"/>
    </location>
</feature>
<feature type="active site" description="Proton acceptor" evidence="2">
    <location>
        <position position="401"/>
    </location>
</feature>
<accession>A0A4Q9KIM8</accession>
<keyword evidence="4" id="KW-0472">Membrane</keyword>
<keyword evidence="4" id="KW-0812">Transmembrane</keyword>
<sequence length="618" mass="67373">MTTPTPCDLVMKGGVTSGIVYPRLVTRLSHRHRFVRIGGASAGAIAAAFTAAAEFDRHRRAGGHVPDTDSPTGFDLLHLMPDALAHGLPALFAPRNDLRHHLGAVLALVDKRGAGKVLPALRHTVAGSAGRLGLGLVACLAFGAALAWCTWATGAADPWVAVLTGLLLAVLLFGIVALFCLVWFVRVGFERAVDNGYGLVRGLTDPDAGTEPGGALTEWITDNLDATAGLPPGRPLTFGDLWGPEAVRAHRRLRLGTGERAVDPAKLESFKPIIDLQVMTTCLSLRRPYTFPFTTRVFHWCPDCWAGWFPPRVIDHLVATSRPARPERQRIDGVPTLIPDHCLHHTGVPLRRLPHPSDMPVTVGVRLSLSFPGVISAVPMWVLDRYRAEGHWGWREVWFSDGGLTSNFPLEFFDAPLPGHPTFGVTLEAPHPDFPDQLAFRPLRNNSGILGRVRPITGVGSFVEAIIGVLVDWRDALTVPAAGNRDRVVEVRIPEDAGGLHLTMPPEVVTEVARRGDAGAAELESFDWDNHRWIRYRTATAGLGDLLHDARENWGHYADLLEREKPPSYPVDEGREVDDRAATASLLATAERIRELGYPAHTGQVPTPRRPFRATPST</sequence>
<dbReference type="AlphaFoldDB" id="A0A4Q9KIM8"/>
<keyword evidence="4" id="KW-1133">Transmembrane helix</keyword>
<feature type="active site" description="Nucleophile" evidence="2">
    <location>
        <position position="41"/>
    </location>
</feature>
<dbReference type="Proteomes" id="UP000292373">
    <property type="component" value="Unassembled WGS sequence"/>
</dbReference>
<dbReference type="SUPFAM" id="SSF52151">
    <property type="entry name" value="FabD/lysophospholipase-like"/>
    <property type="match status" value="1"/>
</dbReference>
<proteinExistence type="predicted"/>
<dbReference type="GO" id="GO:0016042">
    <property type="term" value="P:lipid catabolic process"/>
    <property type="evidence" value="ECO:0007669"/>
    <property type="project" value="UniProtKB-UniRule"/>
</dbReference>
<comment type="caution">
    <text evidence="2">Lacks conserved residue(s) required for the propagation of feature annotation.</text>
</comment>
<gene>
    <name evidence="6" type="ORF">ET989_01605</name>
</gene>
<dbReference type="EMBL" id="SDMQ01000001">
    <property type="protein sequence ID" value="TBT88667.1"/>
    <property type="molecule type" value="Genomic_DNA"/>
</dbReference>
<dbReference type="GO" id="GO:0016787">
    <property type="term" value="F:hydrolase activity"/>
    <property type="evidence" value="ECO:0007669"/>
    <property type="project" value="UniProtKB-UniRule"/>
</dbReference>
<dbReference type="RefSeq" id="WP_131166795.1">
    <property type="nucleotide sequence ID" value="NZ_SDMQ01000001.1"/>
</dbReference>
<evidence type="ECO:0000313" key="7">
    <source>
        <dbReference type="Proteomes" id="UP000292373"/>
    </source>
</evidence>
<keyword evidence="7" id="KW-1185">Reference proteome</keyword>
<feature type="domain" description="PNPLA" evidence="5">
    <location>
        <begin position="9"/>
        <end position="414"/>
    </location>
</feature>
<dbReference type="OrthoDB" id="9770965at2"/>
<feature type="transmembrane region" description="Helical" evidence="4">
    <location>
        <begin position="132"/>
        <end position="153"/>
    </location>
</feature>
<name>A0A4Q9KIM8_9ACTN</name>
<feature type="transmembrane region" description="Helical" evidence="4">
    <location>
        <begin position="159"/>
        <end position="185"/>
    </location>
</feature>
<dbReference type="InterPro" id="IPR002641">
    <property type="entry name" value="PNPLA_dom"/>
</dbReference>
<dbReference type="InterPro" id="IPR016035">
    <property type="entry name" value="Acyl_Trfase/lysoPLipase"/>
</dbReference>
<evidence type="ECO:0000313" key="6">
    <source>
        <dbReference type="EMBL" id="TBT88667.1"/>
    </source>
</evidence>
<evidence type="ECO:0000256" key="4">
    <source>
        <dbReference type="SAM" id="Phobius"/>
    </source>
</evidence>
<evidence type="ECO:0000259" key="5">
    <source>
        <dbReference type="PROSITE" id="PS51635"/>
    </source>
</evidence>
<evidence type="ECO:0000256" key="2">
    <source>
        <dbReference type="PROSITE-ProRule" id="PRU01161"/>
    </source>
</evidence>
<keyword evidence="2" id="KW-0378">Hydrolase</keyword>
<feature type="short sequence motif" description="GXSXG" evidence="2">
    <location>
        <begin position="39"/>
        <end position="43"/>
    </location>
</feature>